<comment type="subcellular location">
    <subcellularLocation>
        <location evidence="1">Membrane</location>
        <topology evidence="1">Multi-pass membrane protein</topology>
    </subcellularLocation>
</comment>
<evidence type="ECO:0000256" key="8">
    <source>
        <dbReference type="SAM" id="Phobius"/>
    </source>
</evidence>
<comment type="pathway">
    <text evidence="2">Glycolipid biosynthesis; glycosylphosphatidylinositol-anchor biosynthesis.</text>
</comment>
<dbReference type="GeneID" id="5856252"/>
<dbReference type="GO" id="GO:0006506">
    <property type="term" value="P:GPI anchor biosynthetic process"/>
    <property type="evidence" value="ECO:0007669"/>
    <property type="project" value="UniProtKB-UniPathway"/>
</dbReference>
<dbReference type="PIRSF" id="PIRSF016104">
    <property type="entry name" value="GPI2"/>
    <property type="match status" value="1"/>
</dbReference>
<proteinExistence type="inferred from homology"/>
<protein>
    <recommendedName>
        <fullName evidence="11">Phosphatidylinositol N-acetylglucosaminyltransferase</fullName>
    </recommendedName>
</protein>
<dbReference type="InterPro" id="IPR009450">
    <property type="entry name" value="Plno_GlcNAc_GPI2"/>
</dbReference>
<evidence type="ECO:0000313" key="10">
    <source>
        <dbReference type="Proteomes" id="UP000008837"/>
    </source>
</evidence>
<dbReference type="VEuPathDB" id="FungiDB:MGL_1215"/>
<evidence type="ECO:0000256" key="3">
    <source>
        <dbReference type="ARBA" id="ARBA00008321"/>
    </source>
</evidence>
<feature type="transmembrane region" description="Helical" evidence="8">
    <location>
        <begin position="196"/>
        <end position="213"/>
    </location>
</feature>
<dbReference type="RefSeq" id="XP_001731947.1">
    <property type="nucleotide sequence ID" value="XM_001731895.1"/>
</dbReference>
<dbReference type="FunCoup" id="A8PWT9">
    <property type="interactions" value="240"/>
</dbReference>
<feature type="transmembrane region" description="Helical" evidence="8">
    <location>
        <begin position="174"/>
        <end position="190"/>
    </location>
</feature>
<dbReference type="Pfam" id="PF06432">
    <property type="entry name" value="GPI2"/>
    <property type="match status" value="1"/>
</dbReference>
<feature type="transmembrane region" description="Helical" evidence="8">
    <location>
        <begin position="142"/>
        <end position="162"/>
    </location>
</feature>
<dbReference type="STRING" id="425265.A8PWT9"/>
<feature type="transmembrane region" description="Helical" evidence="8">
    <location>
        <begin position="50"/>
        <end position="72"/>
    </location>
</feature>
<organism evidence="9 10">
    <name type="scientific">Malassezia globosa (strain ATCC MYA-4612 / CBS 7966)</name>
    <name type="common">Dandruff-associated fungus</name>
    <dbReference type="NCBI Taxonomy" id="425265"/>
    <lineage>
        <taxon>Eukaryota</taxon>
        <taxon>Fungi</taxon>
        <taxon>Dikarya</taxon>
        <taxon>Basidiomycota</taxon>
        <taxon>Ustilaginomycotina</taxon>
        <taxon>Malasseziomycetes</taxon>
        <taxon>Malasseziales</taxon>
        <taxon>Malasseziaceae</taxon>
        <taxon>Malassezia</taxon>
    </lineage>
</organism>
<keyword evidence="10" id="KW-1185">Reference proteome</keyword>
<dbReference type="InParanoid" id="A8PWT9"/>
<feature type="transmembrane region" description="Helical" evidence="8">
    <location>
        <begin position="78"/>
        <end position="98"/>
    </location>
</feature>
<comment type="similarity">
    <text evidence="3">Belongs to the PIGC family.</text>
</comment>
<name>A8PWT9_MALGO</name>
<evidence type="ECO:0000256" key="4">
    <source>
        <dbReference type="ARBA" id="ARBA00022502"/>
    </source>
</evidence>
<dbReference type="GO" id="GO:0000506">
    <property type="term" value="C:glycosylphosphatidylinositol-N-acetylglucosaminyltransferase (GPI-GnT) complex"/>
    <property type="evidence" value="ECO:0007669"/>
    <property type="project" value="TreeGrafter"/>
</dbReference>
<dbReference type="PANTHER" id="PTHR12982">
    <property type="entry name" value="PHOSPHATIDYLINOSITOL GLYCAN, CLASS C"/>
    <property type="match status" value="1"/>
</dbReference>
<evidence type="ECO:0000256" key="2">
    <source>
        <dbReference type="ARBA" id="ARBA00004687"/>
    </source>
</evidence>
<feature type="transmembrane region" description="Helical" evidence="8">
    <location>
        <begin position="110"/>
        <end position="130"/>
    </location>
</feature>
<keyword evidence="4" id="KW-0337">GPI-anchor biosynthesis</keyword>
<evidence type="ECO:0000313" key="9">
    <source>
        <dbReference type="EMBL" id="EDP44733.1"/>
    </source>
</evidence>
<evidence type="ECO:0000256" key="1">
    <source>
        <dbReference type="ARBA" id="ARBA00004141"/>
    </source>
</evidence>
<dbReference type="Proteomes" id="UP000008837">
    <property type="component" value="Unassembled WGS sequence"/>
</dbReference>
<sequence>MSSTPSYEVYARWEKVLWRRQSFDDNYVDASFLGQLRINATAAFPTSVSLVLSSLSIGQQMASVFLFVALFVQLHMGWLHAAELVWTSLACSLLLAGAESTARKYSIRSIVRGAMSLTVLGFALHALSPVVRTFSEATTNDSVWACAAVLFVGHLAFANYSMRPDSGSRLTSTISLNMAMCASVVLSSRLMSDVDVFALLLVALQLFGIFPLLRDRMRVFESGARCCVNY</sequence>
<dbReference type="OMA" id="NTEEVRW"/>
<dbReference type="OrthoDB" id="196709at2759"/>
<keyword evidence="5 8" id="KW-0812">Transmembrane</keyword>
<dbReference type="UniPathway" id="UPA00196"/>
<dbReference type="AlphaFoldDB" id="A8PWT9"/>
<reference evidence="9 10" key="1">
    <citation type="journal article" date="2007" name="Proc. Natl. Acad. Sci. U.S.A.">
        <title>Dandruff-associated Malassezia genomes reveal convergent and divergent virulence traits shared with plant and human fungal pathogens.</title>
        <authorList>
            <person name="Xu J."/>
            <person name="Saunders C.W."/>
            <person name="Hu P."/>
            <person name="Grant R.A."/>
            <person name="Boekhout T."/>
            <person name="Kuramae E.E."/>
            <person name="Kronstad J.W."/>
            <person name="Deangelis Y.M."/>
            <person name="Reeder N.L."/>
            <person name="Johnstone K.R."/>
            <person name="Leland M."/>
            <person name="Fieno A.M."/>
            <person name="Begley W.M."/>
            <person name="Sun Y."/>
            <person name="Lacey M.P."/>
            <person name="Chaudhary T."/>
            <person name="Keough T."/>
            <person name="Chu L."/>
            <person name="Sears R."/>
            <person name="Yuan B."/>
            <person name="Dawson T.L.Jr."/>
        </authorList>
    </citation>
    <scope>NUCLEOTIDE SEQUENCE [LARGE SCALE GENOMIC DNA]</scope>
    <source>
        <strain evidence="10">ATCC MYA-4612 / CBS 7966</strain>
    </source>
</reference>
<comment type="caution">
    <text evidence="9">The sequence shown here is derived from an EMBL/GenBank/DDBJ whole genome shotgun (WGS) entry which is preliminary data.</text>
</comment>
<accession>A8PWT9</accession>
<dbReference type="EMBL" id="AAYY01000003">
    <property type="protein sequence ID" value="EDP44733.1"/>
    <property type="molecule type" value="Genomic_DNA"/>
</dbReference>
<dbReference type="KEGG" id="mgl:MGL_1215"/>
<evidence type="ECO:0000256" key="6">
    <source>
        <dbReference type="ARBA" id="ARBA00022989"/>
    </source>
</evidence>
<evidence type="ECO:0008006" key="11">
    <source>
        <dbReference type="Google" id="ProtNLM"/>
    </source>
</evidence>
<keyword evidence="7 8" id="KW-0472">Membrane</keyword>
<evidence type="ECO:0000256" key="5">
    <source>
        <dbReference type="ARBA" id="ARBA00022692"/>
    </source>
</evidence>
<keyword evidence="6 8" id="KW-1133">Transmembrane helix</keyword>
<gene>
    <name evidence="9" type="ORF">MGL_1215</name>
</gene>
<dbReference type="PANTHER" id="PTHR12982:SF0">
    <property type="entry name" value="PHOSPHATIDYLINOSITOL N-ACETYLGLUCOSAMINYLTRANSFERASE SUBUNIT C"/>
    <property type="match status" value="1"/>
</dbReference>
<evidence type="ECO:0000256" key="7">
    <source>
        <dbReference type="ARBA" id="ARBA00023136"/>
    </source>
</evidence>